<dbReference type="InterPro" id="IPR011545">
    <property type="entry name" value="DEAD/DEAH_box_helicase_dom"/>
</dbReference>
<dbReference type="SUPFAM" id="SSF52540">
    <property type="entry name" value="P-loop containing nucleoside triphosphate hydrolases"/>
    <property type="match status" value="4"/>
</dbReference>
<keyword evidence="3" id="KW-0378">Hydrolase</keyword>
<dbReference type="SUPFAM" id="SSF158702">
    <property type="entry name" value="Sec63 N-terminal domain-like"/>
    <property type="match status" value="2"/>
</dbReference>
<keyword evidence="2" id="KW-0547">Nucleotide-binding</keyword>
<dbReference type="GO" id="GO:0003676">
    <property type="term" value="F:nucleic acid binding"/>
    <property type="evidence" value="ECO:0007669"/>
    <property type="project" value="InterPro"/>
</dbReference>
<dbReference type="FunFam" id="1.10.10.10:FF:000012">
    <property type="entry name" value="U5 small nuclear ribonucleoprotein helicase"/>
    <property type="match status" value="1"/>
</dbReference>
<dbReference type="SMART" id="SM00490">
    <property type="entry name" value="HELICc"/>
    <property type="match status" value="2"/>
</dbReference>
<dbReference type="Gene3D" id="1.10.3380.10">
    <property type="entry name" value="Sec63 N-terminal domain-like domain"/>
    <property type="match status" value="2"/>
</dbReference>
<feature type="domain" description="Helicase C-terminal" evidence="10">
    <location>
        <begin position="762"/>
        <end position="977"/>
    </location>
</feature>
<dbReference type="PANTHER" id="PTHR47961">
    <property type="entry name" value="DNA POLYMERASE THETA, PUTATIVE (AFU_ORTHOLOGUE AFUA_1G05260)-RELATED"/>
    <property type="match status" value="1"/>
</dbReference>
<evidence type="ECO:0000256" key="6">
    <source>
        <dbReference type="ARBA" id="ARBA00034541"/>
    </source>
</evidence>
<dbReference type="Proteomes" id="UP000660262">
    <property type="component" value="Unassembled WGS sequence"/>
</dbReference>
<dbReference type="SMART" id="SM00382">
    <property type="entry name" value="AAA"/>
    <property type="match status" value="2"/>
</dbReference>
<dbReference type="InterPro" id="IPR004179">
    <property type="entry name" value="Sec63-dom"/>
</dbReference>
<dbReference type="SUPFAM" id="SSF81296">
    <property type="entry name" value="E set domains"/>
    <property type="match status" value="2"/>
</dbReference>
<dbReference type="FunFam" id="1.10.10.10:FF:000024">
    <property type="entry name" value="U5 small nuclear ribonucleoprotein helicase"/>
    <property type="match status" value="1"/>
</dbReference>
<dbReference type="Gene3D" id="1.10.10.10">
    <property type="entry name" value="Winged helix-like DNA-binding domain superfamily/Winged helix DNA-binding domain"/>
    <property type="match status" value="2"/>
</dbReference>
<dbReference type="FunFam" id="1.10.3380.10:FF:000001">
    <property type="entry name" value="U5 small nuclear ribonucleoprotein helicase"/>
    <property type="match status" value="1"/>
</dbReference>
<dbReference type="InterPro" id="IPR001650">
    <property type="entry name" value="Helicase_C-like"/>
</dbReference>
<feature type="domain" description="Helicase ATP-binding" evidence="9">
    <location>
        <begin position="527"/>
        <end position="731"/>
    </location>
</feature>
<dbReference type="SMART" id="SM00973">
    <property type="entry name" value="Sec63"/>
    <property type="match status" value="2"/>
</dbReference>
<evidence type="ECO:0000313" key="11">
    <source>
        <dbReference type="EMBL" id="GHP07290.1"/>
    </source>
</evidence>
<reference evidence="11" key="1">
    <citation type="submission" date="2020-10" db="EMBL/GenBank/DDBJ databases">
        <title>Unveiling of a novel bifunctional photoreceptor, Dualchrome1, isolated from a cosmopolitan green alga.</title>
        <authorList>
            <person name="Suzuki S."/>
            <person name="Kawachi M."/>
        </authorList>
    </citation>
    <scope>NUCLEOTIDE SEQUENCE</scope>
    <source>
        <strain evidence="11">NIES 2893</strain>
    </source>
</reference>
<keyword evidence="5" id="KW-0067">ATP-binding</keyword>
<dbReference type="Pfam" id="PF00270">
    <property type="entry name" value="DEAD"/>
    <property type="match status" value="2"/>
</dbReference>
<keyword evidence="4" id="KW-0347">Helicase</keyword>
<dbReference type="Pfam" id="PF00271">
    <property type="entry name" value="Helicase_C"/>
    <property type="match status" value="1"/>
</dbReference>
<dbReference type="PROSITE" id="PS51194">
    <property type="entry name" value="HELICASE_CTER"/>
    <property type="match status" value="2"/>
</dbReference>
<feature type="domain" description="Helicase C-terminal" evidence="10">
    <location>
        <begin position="1647"/>
        <end position="1860"/>
    </location>
</feature>
<evidence type="ECO:0000256" key="7">
    <source>
        <dbReference type="ARBA" id="ARBA00055371"/>
    </source>
</evidence>
<dbReference type="FunFam" id="3.40.50.300:FF:000062">
    <property type="entry name" value="U5 small nuclear ribonucleoprotein helicase"/>
    <property type="match status" value="1"/>
</dbReference>
<dbReference type="SUPFAM" id="SSF46785">
    <property type="entry name" value="Winged helix' DNA-binding domain"/>
    <property type="match status" value="2"/>
</dbReference>
<proteinExistence type="inferred from homology"/>
<feature type="compositionally biased region" description="Low complexity" evidence="8">
    <location>
        <begin position="341"/>
        <end position="358"/>
    </location>
</feature>
<protein>
    <recommendedName>
        <fullName evidence="6">U5 small nuclear ribonucleoprotein 200 kDa helicase</fullName>
    </recommendedName>
</protein>
<dbReference type="GO" id="GO:0005524">
    <property type="term" value="F:ATP binding"/>
    <property type="evidence" value="ECO:0007669"/>
    <property type="project" value="UniProtKB-KW"/>
</dbReference>
<dbReference type="EMBL" id="BNJQ01000016">
    <property type="protein sequence ID" value="GHP07290.1"/>
    <property type="molecule type" value="Genomic_DNA"/>
</dbReference>
<name>A0A830HND3_9CHLO</name>
<sequence>MGVFTNSLAAAVSSLSSSSSDDNAASMSSHHVLMGIRASLFRTIRKGKAASASSLSSASSSSAASTLAARVYASSSSPSDQQKAHIKKDAQNALSLYLASVTSIITEDSQVEERTQAAEAVFKAFNEYAGELTPDTLRAAGGSSRAARQSCEMLLSALFDAVGTLPTTNEAAEVLKAWRDVREWQGKLGAKVGHIAADNGDDGDDDLRDFVAPNYAYADSDDDDDNDDDTRSTTTTQQTRASSTDVDTNDAPAGTLPWLHAQCTSIASASADRLCADVLTTLATSDSTNEHVERAAAQLIEAGGDAAVPLALELGAHAERLLLDVTERVAVYKYAENAAARESSNANAPAAPSVSRAVDIASEGQRKARKDAKREARRAGRRMYASSGGADAASNVSADVSWLLVPEADGGGGGVSRFLRREAERANAARAAALGPSANGVRSAQQFDALFGSTPRTIGKREDGLNLPANATRNFKPGREEIHVPARERHNKPPAPTPVAIGDLEPWMQTAFEGYETLNAIQSTIFPTGIGSSENILVCAPTGAGKTNIAMIAVLRALAPYVESGLIAVRDEEESEGQQQRRRKASGKVEAVAFKIIYVAPMKALAAEVASGFSKRLARLGVVVREFTGDMTLTKTELEHTHFLVTTPEKLDVVTRKGVEGGVIDAIELLLLDEVHLLNDDRGAVIESLVARIQRYSETAQKVIRTVGLSATLPNPRDVAEFLGVNESTGLFQFDDRYRPVPLSYTFAGVMEKNFAQRNRLFHEIAYEKVQEALHRGKQVMVFVHSRKDTVKTARALLDLAAMEERDADALNPATHPQYDILKAQVFKSRNKEVVELFQRGFGCHNAGMLRADRSLTERLFSMGLIKVLCCTSTLAWGVNLPAHTVIIKGTNIYDGTRGCFVDVSALDVMQIFGRAGRPQFDNEGHGIIITTHDKLTKYAALLTHAAPIESQFVESLAENLNAEVVLGTVTNMSEAVQWLSYSYLAVRMLRNPLHYGMTWDDLLERSEGAAGIEARANAKKREWITNAAMALDKARVVRFDRRSGSLYTTDLGRIASHFYLKTASVEAYQSAVSEHMSYASILKMLCSSTEFSHLVVREEELPELDIMGRGTDYKGGGSRISIKGGIENVAGKVNCLLQSYISRVRPANFALTSDMMYVSDNASRLLRALFEWTLQRKWSSLSLALLDLCKCVENRMWYDDHPLRMFVESGILTDANVNKLASKNLYSLEVLAEMTSGELGSLLDRPSRGKDVLMCVHAFPRFEISVKVAPITGNILRITANLTPCFRWRDQIHGLSQRYHLMVEDQTTERIFHHEVFVVTKKMVSPPKGYRGDYDDFVPDPIVIAFIMPVYEPLPPQYYVRIVHDTYHNADDICEVNVRDLVLPNMQAKRHTELLDLDPLPLTAVLSIGKDIGPRYYNMHKERFSHFNPIQAQVFHTMAHTAENVFLGAPTGSGKTICAELAILQLLAAHGGKRKAVYIAPLKALVRERVDDWRRTFCRALGVDLVELTGDFTPDMKSLLKAHIVVTTPEKWDSITRGWSRRAYVQTTGLLIFDEVHLLGGDRGPVLEMLVSRTRRIAHRYDTEIRFVGLSTALSSADDVCDWLGVRGAVGRFNFKPSVRPIPLEAHIQGHPGKAYCPRMLAMNKPTYQAIRTYAPDKPTLVFVSSRRQTRLTALDLITFAMRDGDPHVFSRGVKGMDKDGRGDLEANENVALLSAAAEPLRDESLRHTIAHGIGLHHAGLCESDRTTVEELFRTGRIQVLVSTSTLAWGLNLPARLVVVKGTEYYDGKDGVKKYVDYPITDILQMMGRAGRPQYDTMAIAVVMVQDSKKVFFKRFLYEPFPLESALHMTLHNHVNAEVATGAANSKRELVDWMTYTYLFRRLKANPHYYGVDLDDDELLGGGGGGDDDNDDAGRKKSLDFWISDYLNQLIGDTVLDLQDAACLSWDEETDEIVPMPLGQIASVYYLGYQTARIYANHLHASCSFGELFTIFCAAQEFHEVPVRHNEDKVNESLHGDCRLPIETLPERTTSLDYTDAHIKSNILFQRHMARLPMPMSDYLTDLKSLLDNSLRVVQSIVDVCVHNKWLESALVAMSISSCLCSACWPDDDPVYAVLGAVKGGRGGGGFTHDVALRFHQARLKQRKEEAMYTLPWFVQRSRSSWSKMGHEGVADILRTVGHVRGDDARRAAEAVRRLPCVSMSWEVKSAKGGFATVLVTLQASHCVGGGGGPVGRTAVTPLFPKANDEGWWLMAGDPATGTLHSMKRVVLNAPRSRKSCSSSYGPTPAMMIGDDRINFNLEIKTYDHQDNKIKSITASRLDRYGGDDADEDDENSDGMIDLTPDDLAQPGFIGDTMTLESSHVLASSHRSERTYSNDKGYFTIAEVVQAIIKFELVDRPKCSPYGCIDDHHIYFEGLEPNEMNDAFTIAWSA</sequence>
<dbReference type="FunFam" id="3.40.50.300:FF:003287">
    <property type="entry name" value="U5 small nuclear ribonucleoprotein 200 kDa helicase"/>
    <property type="match status" value="1"/>
</dbReference>
<evidence type="ECO:0000256" key="5">
    <source>
        <dbReference type="ARBA" id="ARBA00022840"/>
    </source>
</evidence>
<evidence type="ECO:0000256" key="8">
    <source>
        <dbReference type="SAM" id="MobiDB-lite"/>
    </source>
</evidence>
<dbReference type="InterPro" id="IPR003593">
    <property type="entry name" value="AAA+_ATPase"/>
</dbReference>
<evidence type="ECO:0000313" key="12">
    <source>
        <dbReference type="Proteomes" id="UP000660262"/>
    </source>
</evidence>
<dbReference type="PIRSF" id="PIRSF039073">
    <property type="entry name" value="BRR2"/>
    <property type="match status" value="1"/>
</dbReference>
<dbReference type="PROSITE" id="PS51192">
    <property type="entry name" value="HELICASE_ATP_BIND_1"/>
    <property type="match status" value="2"/>
</dbReference>
<evidence type="ECO:0000256" key="1">
    <source>
        <dbReference type="ARBA" id="ARBA00010140"/>
    </source>
</evidence>
<dbReference type="CDD" id="cd18795">
    <property type="entry name" value="SF2_C_Ski2"/>
    <property type="match status" value="2"/>
</dbReference>
<feature type="compositionally biased region" description="Acidic residues" evidence="8">
    <location>
        <begin position="219"/>
        <end position="228"/>
    </location>
</feature>
<comment type="function">
    <text evidence="7">RNA helicase that plays an essential role in pre-mRNA splicing as component of the U5 snRNP and U4/U6-U5 tri-snRNP complexes. Involved in spliceosome assembly, activation and disassembly.</text>
</comment>
<dbReference type="FunFam" id="1.10.3380.10:FF:000002">
    <property type="entry name" value="Activating signal cointegrator 1 complex subunit 3"/>
    <property type="match status" value="1"/>
</dbReference>
<dbReference type="OrthoDB" id="5575at2759"/>
<organism evidence="11 12">
    <name type="scientific">Pycnococcus provasolii</name>
    <dbReference type="NCBI Taxonomy" id="41880"/>
    <lineage>
        <taxon>Eukaryota</taxon>
        <taxon>Viridiplantae</taxon>
        <taxon>Chlorophyta</taxon>
        <taxon>Pseudoscourfieldiophyceae</taxon>
        <taxon>Pseudoscourfieldiales</taxon>
        <taxon>Pycnococcaceae</taxon>
        <taxon>Pycnococcus</taxon>
    </lineage>
</organism>
<dbReference type="InterPro" id="IPR050474">
    <property type="entry name" value="Hel308_SKI2-like"/>
</dbReference>
<dbReference type="InterPro" id="IPR036390">
    <property type="entry name" value="WH_DNA-bd_sf"/>
</dbReference>
<dbReference type="Gene3D" id="2.60.40.150">
    <property type="entry name" value="C2 domain"/>
    <property type="match status" value="2"/>
</dbReference>
<comment type="similarity">
    <text evidence="1">Belongs to the helicase family. SKI2 subfamily.</text>
</comment>
<dbReference type="PANTHER" id="PTHR47961:SF13">
    <property type="entry name" value="ACTIVATING SIGNAL COINTEGRATOR 1 COMPLEX SUBUNIT 3"/>
    <property type="match status" value="1"/>
</dbReference>
<feature type="domain" description="Helicase ATP-binding" evidence="9">
    <location>
        <begin position="1437"/>
        <end position="1613"/>
    </location>
</feature>
<dbReference type="InterPro" id="IPR027417">
    <property type="entry name" value="P-loop_NTPase"/>
</dbReference>
<dbReference type="FunFam" id="3.40.50.300:FF:000231">
    <property type="entry name" value="Activating signal cointegrator 1 complex subunit 3"/>
    <property type="match status" value="1"/>
</dbReference>
<evidence type="ECO:0000256" key="4">
    <source>
        <dbReference type="ARBA" id="ARBA00022806"/>
    </source>
</evidence>
<evidence type="ECO:0000259" key="10">
    <source>
        <dbReference type="PROSITE" id="PS51194"/>
    </source>
</evidence>
<accession>A0A830HND3</accession>
<dbReference type="InterPro" id="IPR014001">
    <property type="entry name" value="Helicase_ATP-bd"/>
</dbReference>
<dbReference type="InterPro" id="IPR036388">
    <property type="entry name" value="WH-like_DNA-bd_sf"/>
</dbReference>
<dbReference type="InterPro" id="IPR035892">
    <property type="entry name" value="C2_domain_sf"/>
</dbReference>
<dbReference type="Pfam" id="PF02889">
    <property type="entry name" value="Sec63"/>
    <property type="match status" value="2"/>
</dbReference>
<dbReference type="InterPro" id="IPR014756">
    <property type="entry name" value="Ig_E-set"/>
</dbReference>
<dbReference type="GO" id="GO:0004386">
    <property type="term" value="F:helicase activity"/>
    <property type="evidence" value="ECO:0007669"/>
    <property type="project" value="UniProtKB-KW"/>
</dbReference>
<dbReference type="Gene3D" id="3.40.50.300">
    <property type="entry name" value="P-loop containing nucleotide triphosphate hydrolases"/>
    <property type="match status" value="4"/>
</dbReference>
<evidence type="ECO:0000259" key="9">
    <source>
        <dbReference type="PROSITE" id="PS51192"/>
    </source>
</evidence>
<comment type="caution">
    <text evidence="11">The sequence shown here is derived from an EMBL/GenBank/DDBJ whole genome shotgun (WGS) entry which is preliminary data.</text>
</comment>
<keyword evidence="12" id="KW-1185">Reference proteome</keyword>
<feature type="region of interest" description="Disordered" evidence="8">
    <location>
        <begin position="341"/>
        <end position="390"/>
    </location>
</feature>
<feature type="region of interest" description="Disordered" evidence="8">
    <location>
        <begin position="216"/>
        <end position="251"/>
    </location>
</feature>
<gene>
    <name evidence="11" type="ORF">PPROV_000603100</name>
</gene>
<dbReference type="GO" id="GO:0016787">
    <property type="term" value="F:hydrolase activity"/>
    <property type="evidence" value="ECO:0007669"/>
    <property type="project" value="UniProtKB-KW"/>
</dbReference>
<dbReference type="Pfam" id="PF23445">
    <property type="entry name" value="WHD_SNRNP200"/>
    <property type="match status" value="2"/>
</dbReference>
<evidence type="ECO:0000256" key="2">
    <source>
        <dbReference type="ARBA" id="ARBA00022741"/>
    </source>
</evidence>
<evidence type="ECO:0000256" key="3">
    <source>
        <dbReference type="ARBA" id="ARBA00022801"/>
    </source>
</evidence>
<feature type="compositionally biased region" description="Low complexity" evidence="8">
    <location>
        <begin position="232"/>
        <end position="245"/>
    </location>
</feature>
<dbReference type="InterPro" id="IPR057842">
    <property type="entry name" value="WH_MER3"/>
</dbReference>
<dbReference type="SMART" id="SM00487">
    <property type="entry name" value="DEXDc"/>
    <property type="match status" value="2"/>
</dbReference>